<dbReference type="InterPro" id="IPR003779">
    <property type="entry name" value="CMD-like"/>
</dbReference>
<proteinExistence type="predicted"/>
<evidence type="ECO:0000313" key="2">
    <source>
        <dbReference type="EMBL" id="THG31624.1"/>
    </source>
</evidence>
<dbReference type="AlphaFoldDB" id="A0A4S4FN42"/>
<dbReference type="Pfam" id="PF02627">
    <property type="entry name" value="CMD"/>
    <property type="match status" value="1"/>
</dbReference>
<protein>
    <submittedName>
        <fullName evidence="2">Carboxymuconolactone decarboxylase family protein</fullName>
    </submittedName>
</protein>
<feature type="domain" description="Carboxymuconolactone decarboxylase-like" evidence="1">
    <location>
        <begin position="55"/>
        <end position="137"/>
    </location>
</feature>
<comment type="caution">
    <text evidence="2">The sequence shown here is derived from an EMBL/GenBank/DDBJ whole genome shotgun (WGS) entry which is preliminary data.</text>
</comment>
<organism evidence="2 3">
    <name type="scientific">Naasia lichenicola</name>
    <dbReference type="NCBI Taxonomy" id="2565933"/>
    <lineage>
        <taxon>Bacteria</taxon>
        <taxon>Bacillati</taxon>
        <taxon>Actinomycetota</taxon>
        <taxon>Actinomycetes</taxon>
        <taxon>Micrococcales</taxon>
        <taxon>Microbacteriaceae</taxon>
        <taxon>Naasia</taxon>
    </lineage>
</organism>
<reference evidence="2 3" key="1">
    <citation type="submission" date="2019-04" db="EMBL/GenBank/DDBJ databases">
        <authorList>
            <person name="Jiang L."/>
        </authorList>
    </citation>
    <scope>NUCLEOTIDE SEQUENCE [LARGE SCALE GENOMIC DNA]</scope>
    <source>
        <strain evidence="2 3">YIM 131853</strain>
    </source>
</reference>
<evidence type="ECO:0000313" key="3">
    <source>
        <dbReference type="Proteomes" id="UP000309133"/>
    </source>
</evidence>
<dbReference type="GO" id="GO:0051920">
    <property type="term" value="F:peroxiredoxin activity"/>
    <property type="evidence" value="ECO:0007669"/>
    <property type="project" value="InterPro"/>
</dbReference>
<dbReference type="InterPro" id="IPR029032">
    <property type="entry name" value="AhpD-like"/>
</dbReference>
<keyword evidence="3" id="KW-1185">Reference proteome</keyword>
<dbReference type="Gene3D" id="1.20.1290.10">
    <property type="entry name" value="AhpD-like"/>
    <property type="match status" value="1"/>
</dbReference>
<name>A0A4S4FN42_9MICO</name>
<dbReference type="RefSeq" id="WP_136426744.1">
    <property type="nucleotide sequence ID" value="NZ_SSSM01000003.1"/>
</dbReference>
<accession>A0A4S4FN42</accession>
<evidence type="ECO:0000259" key="1">
    <source>
        <dbReference type="Pfam" id="PF02627"/>
    </source>
</evidence>
<dbReference type="Proteomes" id="UP000309133">
    <property type="component" value="Unassembled WGS sequence"/>
</dbReference>
<dbReference type="PANTHER" id="PTHR34846">
    <property type="entry name" value="4-CARBOXYMUCONOLACTONE DECARBOXYLASE FAMILY PROTEIN (AFU_ORTHOLOGUE AFUA_6G11590)"/>
    <property type="match status" value="1"/>
</dbReference>
<dbReference type="EMBL" id="SSSM01000003">
    <property type="protein sequence ID" value="THG31624.1"/>
    <property type="molecule type" value="Genomic_DNA"/>
</dbReference>
<sequence length="183" mass="19497">MSRLPRLSPDRLDEDQRALYASIAGGPRAAGPQHFALTADDGSLNGPFNAMLVAPRVGAALQALGSEIRYGTSLSARVRELAILLVAARWDSAFERSSHEAVGRAIGLTEHELDEVRSGVVPQLADPVEAAAVQLAHAMAAGDVADDDWNRLAPIVGERAAFELATLVGYYATLALQLRVFRV</sequence>
<dbReference type="PANTHER" id="PTHR34846:SF11">
    <property type="entry name" value="4-CARBOXYMUCONOLACTONE DECARBOXYLASE FAMILY PROTEIN (AFU_ORTHOLOGUE AFUA_6G11590)"/>
    <property type="match status" value="1"/>
</dbReference>
<dbReference type="SUPFAM" id="SSF69118">
    <property type="entry name" value="AhpD-like"/>
    <property type="match status" value="1"/>
</dbReference>
<gene>
    <name evidence="2" type="ORF">E6C64_06020</name>
</gene>
<dbReference type="OrthoDB" id="949132at2"/>